<protein>
    <recommendedName>
        <fullName evidence="3">DUF2303 domain-containing protein</fullName>
    </recommendedName>
</protein>
<accession>A0A1A9KG63</accession>
<reference evidence="1 2" key="1">
    <citation type="submission" date="2016-05" db="EMBL/GenBank/DDBJ databases">
        <title>Genome Sequence of Pseudomonas citronellolis Strain SJTE-3, an Estrogens and Persistent Organic Pollutants degradation strain.</title>
        <authorList>
            <person name="Liang R."/>
        </authorList>
    </citation>
    <scope>NUCLEOTIDE SEQUENCE [LARGE SCALE GENOMIC DNA]</scope>
    <source>
        <strain evidence="1 2">SJTE-3</strain>
    </source>
</reference>
<proteinExistence type="predicted"/>
<dbReference type="Pfam" id="PF10065">
    <property type="entry name" value="DUF2303"/>
    <property type="match status" value="1"/>
</dbReference>
<organism evidence="1 2">
    <name type="scientific">Pseudomonas citronellolis</name>
    <dbReference type="NCBI Taxonomy" id="53408"/>
    <lineage>
        <taxon>Bacteria</taxon>
        <taxon>Pseudomonadati</taxon>
        <taxon>Pseudomonadota</taxon>
        <taxon>Gammaproteobacteria</taxon>
        <taxon>Pseudomonadales</taxon>
        <taxon>Pseudomonadaceae</taxon>
        <taxon>Pseudomonas</taxon>
    </lineage>
</organism>
<evidence type="ECO:0000313" key="1">
    <source>
        <dbReference type="EMBL" id="ANI16796.1"/>
    </source>
</evidence>
<evidence type="ECO:0008006" key="3">
    <source>
        <dbReference type="Google" id="ProtNLM"/>
    </source>
</evidence>
<evidence type="ECO:0000313" key="2">
    <source>
        <dbReference type="Proteomes" id="UP000077748"/>
    </source>
</evidence>
<gene>
    <name evidence="1" type="ORF">A9C11_23735</name>
</gene>
<dbReference type="Proteomes" id="UP000077748">
    <property type="component" value="Chromosome"/>
</dbReference>
<dbReference type="RefSeq" id="WP_064584049.1">
    <property type="nucleotide sequence ID" value="NZ_CP015878.1"/>
</dbReference>
<dbReference type="EMBL" id="CP015878">
    <property type="protein sequence ID" value="ANI16796.1"/>
    <property type="molecule type" value="Genomic_DNA"/>
</dbReference>
<name>A0A1A9KG63_9PSED</name>
<dbReference type="InterPro" id="IPR019276">
    <property type="entry name" value="DUF2303"/>
</dbReference>
<dbReference type="AlphaFoldDB" id="A0A1A9KG63"/>
<sequence length="269" mass="29380">MKEALQLVLAHAVAAANARVTGSAGEMAVVPEGFKLQSLERLNARRNRFRGALTTSSLADFVTYVNERANEETRGFVDKDSMSCRVIFNLGDTGQAGHGDDIATLALQPTAAYAALLAIAGQRLSQKDLAEWMEDWRDFLKAVTPDDQEMNLVQAIAAVRNITIKASSERTTVEGNFNASRSAMDQIEAASQDTLPGSLIFTCQPYDGLPLRNFVLRLSVLTGEAKPVIKPRWVAEQQVREEIAQEFKDLLSSDITSTDLTIGTFKVGE</sequence>